<reference evidence="2" key="1">
    <citation type="submission" date="2021-06" db="EMBL/GenBank/DDBJ databases">
        <authorList>
            <person name="Kallberg Y."/>
            <person name="Tangrot J."/>
            <person name="Rosling A."/>
        </authorList>
    </citation>
    <scope>NUCLEOTIDE SEQUENCE</scope>
    <source>
        <strain evidence="2">IN212</strain>
    </source>
</reference>
<dbReference type="AlphaFoldDB" id="A0A9N9HAB6"/>
<name>A0A9N9HAB6_9GLOM</name>
<sequence length="308" mass="35615">ADETVNLSKERADETVNLSKERADETVNLSKERADETVNLSKERADETVNLSKERVDDLNEVRDHNEEVIDEERDVDSNEYNEEVIGEEIMTKLMKLQRIITKQRRIMNRVEQFSKRIFLNKKLMALIKELRIDFPGLLTIYSIEQEMLDEVPSQFEQVQPKLEKIRSWGLISYGDRDAHKGLHLDLYSMRQSDKGIFIWVPVEKAELPKHDMPKTYGTFSSIINLMLVLSLGVKESSKRIFDIKRENTVLKLSEDNSDDSDSHNESDESDYPDDSFEASNNNSSKSKIVHYLSAKELSTPLAKRTKA</sequence>
<dbReference type="Proteomes" id="UP000789396">
    <property type="component" value="Unassembled WGS sequence"/>
</dbReference>
<proteinExistence type="predicted"/>
<dbReference type="EMBL" id="CAJVPZ010015330">
    <property type="protein sequence ID" value="CAG8665235.1"/>
    <property type="molecule type" value="Genomic_DNA"/>
</dbReference>
<feature type="region of interest" description="Disordered" evidence="1">
    <location>
        <begin position="254"/>
        <end position="283"/>
    </location>
</feature>
<feature type="non-terminal residue" evidence="2">
    <location>
        <position position="1"/>
    </location>
</feature>
<dbReference type="OrthoDB" id="10633583at2759"/>
<organism evidence="2 3">
    <name type="scientific">Racocetra fulgida</name>
    <dbReference type="NCBI Taxonomy" id="60492"/>
    <lineage>
        <taxon>Eukaryota</taxon>
        <taxon>Fungi</taxon>
        <taxon>Fungi incertae sedis</taxon>
        <taxon>Mucoromycota</taxon>
        <taxon>Glomeromycotina</taxon>
        <taxon>Glomeromycetes</taxon>
        <taxon>Diversisporales</taxon>
        <taxon>Gigasporaceae</taxon>
        <taxon>Racocetra</taxon>
    </lineage>
</organism>
<feature type="compositionally biased region" description="Basic and acidic residues" evidence="1">
    <location>
        <begin position="8"/>
        <end position="45"/>
    </location>
</feature>
<evidence type="ECO:0000256" key="1">
    <source>
        <dbReference type="SAM" id="MobiDB-lite"/>
    </source>
</evidence>
<feature type="compositionally biased region" description="Basic and acidic residues" evidence="1">
    <location>
        <begin position="254"/>
        <end position="267"/>
    </location>
</feature>
<evidence type="ECO:0000313" key="3">
    <source>
        <dbReference type="Proteomes" id="UP000789396"/>
    </source>
</evidence>
<keyword evidence="3" id="KW-1185">Reference proteome</keyword>
<accession>A0A9N9HAB6</accession>
<feature type="region of interest" description="Disordered" evidence="1">
    <location>
        <begin position="1"/>
        <end position="45"/>
    </location>
</feature>
<comment type="caution">
    <text evidence="2">The sequence shown here is derived from an EMBL/GenBank/DDBJ whole genome shotgun (WGS) entry which is preliminary data.</text>
</comment>
<gene>
    <name evidence="2" type="ORF">RFULGI_LOCUS9011</name>
</gene>
<protein>
    <submittedName>
        <fullName evidence="2">1269_t:CDS:1</fullName>
    </submittedName>
</protein>
<evidence type="ECO:0000313" key="2">
    <source>
        <dbReference type="EMBL" id="CAG8665235.1"/>
    </source>
</evidence>
<feature type="compositionally biased region" description="Acidic residues" evidence="1">
    <location>
        <begin position="268"/>
        <end position="277"/>
    </location>
</feature>